<evidence type="ECO:0000256" key="1">
    <source>
        <dbReference type="ARBA" id="ARBA00004117"/>
    </source>
</evidence>
<proteinExistence type="inferred from homology"/>
<comment type="caution">
    <text evidence="10">The sequence shown here is derived from an EMBL/GenBank/DDBJ whole genome shotgun (WGS) entry which is preliminary data.</text>
</comment>
<evidence type="ECO:0000313" key="10">
    <source>
        <dbReference type="EMBL" id="MBB4837873.1"/>
    </source>
</evidence>
<dbReference type="InterPro" id="IPR053927">
    <property type="entry name" value="FlgK_helical"/>
</dbReference>
<evidence type="ECO:0000256" key="6">
    <source>
        <dbReference type="ARBA" id="ARBA00023143"/>
    </source>
</evidence>
<dbReference type="GO" id="GO:0005198">
    <property type="term" value="F:structural molecule activity"/>
    <property type="evidence" value="ECO:0007669"/>
    <property type="project" value="InterPro"/>
</dbReference>
<dbReference type="Proteomes" id="UP000575241">
    <property type="component" value="Unassembled WGS sequence"/>
</dbReference>
<evidence type="ECO:0000256" key="2">
    <source>
        <dbReference type="ARBA" id="ARBA00004613"/>
    </source>
</evidence>
<dbReference type="Pfam" id="PF00460">
    <property type="entry name" value="Flg_bb_rod"/>
    <property type="match status" value="1"/>
</dbReference>
<evidence type="ECO:0000256" key="5">
    <source>
        <dbReference type="ARBA" id="ARBA00022525"/>
    </source>
</evidence>
<dbReference type="GO" id="GO:0009424">
    <property type="term" value="C:bacterial-type flagellum hook"/>
    <property type="evidence" value="ECO:0007669"/>
    <property type="project" value="InterPro"/>
</dbReference>
<evidence type="ECO:0000259" key="9">
    <source>
        <dbReference type="Pfam" id="PF22638"/>
    </source>
</evidence>
<evidence type="ECO:0000259" key="7">
    <source>
        <dbReference type="Pfam" id="PF00460"/>
    </source>
</evidence>
<keyword evidence="6" id="KW-0975">Bacterial flagellum</keyword>
<evidence type="ECO:0000313" key="11">
    <source>
        <dbReference type="Proteomes" id="UP000575241"/>
    </source>
</evidence>
<dbReference type="Pfam" id="PF06429">
    <property type="entry name" value="Flg_bbr_C"/>
    <property type="match status" value="1"/>
</dbReference>
<sequence length="447" mass="45138">MTDLLSIGASGARAYQSALATTSDNIANAATTGYSRRVATVREVVATGGNTSAINSGLGANVGGVTRAADAFKATEVRTASSDLARTLTGATWLSRIDTGLTQNQLGSQLTAFFTSAKAVAADPTALPARATMLENAASVAAAFSATGKALDGAMTDLKASADTAVTQLNNLSASLAKVNAGLARATDGTAGQAALLDQRDQMLEQMSALTDVNVSFDAYGRASVRAGGSSGPVLVDGAQAAIVSQTSNDEGAFAFSVRQPTGEVQIMSPNGGAMAGIAESGNRIATARDQISQMAQDFAEGVNAVQAAGSDLQGNAGQPIFAVGDPAYQLSAVMSDPRGIAAAAAGGGTRDNSNLAGLETLRTSGNFEQGVTDLTAANGAALAGRNSVADAQSSIRDAAVSARDSISGVNIDEEAVDLMRFQQAYQASTRVIQVARETLQSILDIR</sequence>
<dbReference type="GO" id="GO:0005576">
    <property type="term" value="C:extracellular region"/>
    <property type="evidence" value="ECO:0007669"/>
    <property type="project" value="UniProtKB-SubCell"/>
</dbReference>
<dbReference type="GO" id="GO:0009425">
    <property type="term" value="C:bacterial-type flagellum basal body"/>
    <property type="evidence" value="ECO:0007669"/>
    <property type="project" value="UniProtKB-SubCell"/>
</dbReference>
<reference evidence="10 11" key="1">
    <citation type="submission" date="2020-08" db="EMBL/GenBank/DDBJ databases">
        <title>Functional genomics of gut bacteria from endangered species of beetles.</title>
        <authorList>
            <person name="Carlos-Shanley C."/>
        </authorList>
    </citation>
    <scope>NUCLEOTIDE SEQUENCE [LARGE SCALE GENOMIC DNA]</scope>
    <source>
        <strain evidence="10 11">S00224</strain>
    </source>
</reference>
<keyword evidence="5" id="KW-0964">Secreted</keyword>
<evidence type="ECO:0000256" key="4">
    <source>
        <dbReference type="ARBA" id="ARBA00016244"/>
    </source>
</evidence>
<feature type="domain" description="Flagellar basal-body/hook protein C-terminal" evidence="8">
    <location>
        <begin position="407"/>
        <end position="445"/>
    </location>
</feature>
<dbReference type="InterPro" id="IPR010930">
    <property type="entry name" value="Flg_bb/hook_C_dom"/>
</dbReference>
<accession>A0A7W7NQI8</accession>
<evidence type="ECO:0000259" key="8">
    <source>
        <dbReference type="Pfam" id="PF06429"/>
    </source>
</evidence>
<keyword evidence="11" id="KW-1185">Reference proteome</keyword>
<comment type="similarity">
    <text evidence="3">Belongs to the flagella basal body rod proteins family.</text>
</comment>
<evidence type="ECO:0000256" key="3">
    <source>
        <dbReference type="ARBA" id="ARBA00009677"/>
    </source>
</evidence>
<dbReference type="RefSeq" id="WP_184163104.1">
    <property type="nucleotide sequence ID" value="NZ_JACHLN010000001.1"/>
</dbReference>
<feature type="domain" description="Flagellar hook-associated protein FlgK helical" evidence="9">
    <location>
        <begin position="100"/>
        <end position="322"/>
    </location>
</feature>
<protein>
    <recommendedName>
        <fullName evidence="4">Flagellar hook-associated protein 1</fullName>
    </recommendedName>
</protein>
<dbReference type="PANTHER" id="PTHR30033:SF2">
    <property type="entry name" value="FLAGELLAR HOOK PROTEIN"/>
    <property type="match status" value="1"/>
</dbReference>
<dbReference type="EMBL" id="JACHLN010000001">
    <property type="protein sequence ID" value="MBB4837873.1"/>
    <property type="molecule type" value="Genomic_DNA"/>
</dbReference>
<keyword evidence="10" id="KW-0966">Cell projection</keyword>
<feature type="domain" description="Flagellar basal body rod protein N-terminal" evidence="7">
    <location>
        <begin position="6"/>
        <end position="34"/>
    </location>
</feature>
<dbReference type="SUPFAM" id="SSF64518">
    <property type="entry name" value="Phase 1 flagellin"/>
    <property type="match status" value="1"/>
</dbReference>
<dbReference type="InterPro" id="IPR001444">
    <property type="entry name" value="Flag_bb_rod_N"/>
</dbReference>
<name>A0A7W7NQI8_9SPHN</name>
<dbReference type="PANTHER" id="PTHR30033">
    <property type="entry name" value="FLAGELLAR HOOK-ASSOCIATED PROTEIN 1"/>
    <property type="match status" value="1"/>
</dbReference>
<dbReference type="NCBIfam" id="TIGR02492">
    <property type="entry name" value="flgK_ends"/>
    <property type="match status" value="1"/>
</dbReference>
<dbReference type="GO" id="GO:0044780">
    <property type="term" value="P:bacterial-type flagellum assembly"/>
    <property type="evidence" value="ECO:0007669"/>
    <property type="project" value="InterPro"/>
</dbReference>
<dbReference type="AlphaFoldDB" id="A0A7W7NQI8"/>
<organism evidence="10 11">
    <name type="scientific">Sphingomonas kyeonggiensis</name>
    <dbReference type="NCBI Taxonomy" id="1268553"/>
    <lineage>
        <taxon>Bacteria</taxon>
        <taxon>Pseudomonadati</taxon>
        <taxon>Pseudomonadota</taxon>
        <taxon>Alphaproteobacteria</taxon>
        <taxon>Sphingomonadales</taxon>
        <taxon>Sphingomonadaceae</taxon>
        <taxon>Sphingomonas</taxon>
    </lineage>
</organism>
<gene>
    <name evidence="10" type="ORF">HNP52_000924</name>
</gene>
<keyword evidence="10" id="KW-0969">Cilium</keyword>
<keyword evidence="10" id="KW-0282">Flagellum</keyword>
<dbReference type="Pfam" id="PF22638">
    <property type="entry name" value="FlgK_D1"/>
    <property type="match status" value="1"/>
</dbReference>
<comment type="subcellular location">
    <subcellularLocation>
        <location evidence="1">Bacterial flagellum basal body</location>
    </subcellularLocation>
    <subcellularLocation>
        <location evidence="2">Secreted</location>
    </subcellularLocation>
</comment>
<dbReference type="InterPro" id="IPR002371">
    <property type="entry name" value="FlgK"/>
</dbReference>